<evidence type="ECO:0000313" key="5">
    <source>
        <dbReference type="Proteomes" id="UP000199361"/>
    </source>
</evidence>
<dbReference type="SUPFAM" id="SSF81606">
    <property type="entry name" value="PP2C-like"/>
    <property type="match status" value="1"/>
</dbReference>
<dbReference type="PANTHER" id="PTHR43156:SF2">
    <property type="entry name" value="STAGE II SPORULATION PROTEIN E"/>
    <property type="match status" value="1"/>
</dbReference>
<sequence length="402" mass="43075">MGSISEGVHAVRQAMQAAPPYAVAEALRDTVTLHFAVERVEVLLADPALVTLRPVLEEYAPGVRGLAIDGTPAGRAFASQTPQREGCLLHLPVSACGERVGVLSLSFGTSPGTEVVEDLQEIATALGHMMCDAYRTTDRYHRVRRAARLTLAAEMQWALLPGVGHQGDGYHLAGQLEPAYAVYGDNFDWSCGPRGLILSVTDGMGAGVEAAMLTTLTITALRNARRSGAGLEEQAGLADEAIYSQYGGHLHVSTLLMSFDAETGEVALVDAGSPRLLLMRGSQVRHIELEQQLPLGMFGNTAYTEQHLRLEPGDRLIVASDGVYSSRSQGGTEFGGSSLESLIKSTRMQPADEAVRTMIRGLLDFRRGMEVLDDAVVVCLDWTPDPKPGPKPSGPHPGRERP</sequence>
<feature type="compositionally biased region" description="Pro residues" evidence="2">
    <location>
        <begin position="385"/>
        <end position="395"/>
    </location>
</feature>
<feature type="domain" description="PPM-type phosphatase" evidence="3">
    <location>
        <begin position="172"/>
        <end position="382"/>
    </location>
</feature>
<proteinExistence type="predicted"/>
<dbReference type="SMART" id="SM00331">
    <property type="entry name" value="PP2C_SIG"/>
    <property type="match status" value="1"/>
</dbReference>
<dbReference type="Proteomes" id="UP000199361">
    <property type="component" value="Unassembled WGS sequence"/>
</dbReference>
<dbReference type="GO" id="GO:0016791">
    <property type="term" value="F:phosphatase activity"/>
    <property type="evidence" value="ECO:0007669"/>
    <property type="project" value="TreeGrafter"/>
</dbReference>
<organism evidence="4 5">
    <name type="scientific">Nonomuraea wenchangensis</name>
    <dbReference type="NCBI Taxonomy" id="568860"/>
    <lineage>
        <taxon>Bacteria</taxon>
        <taxon>Bacillati</taxon>
        <taxon>Actinomycetota</taxon>
        <taxon>Actinomycetes</taxon>
        <taxon>Streptosporangiales</taxon>
        <taxon>Streptosporangiaceae</taxon>
        <taxon>Nonomuraea</taxon>
    </lineage>
</organism>
<evidence type="ECO:0000259" key="3">
    <source>
        <dbReference type="SMART" id="SM00331"/>
    </source>
</evidence>
<gene>
    <name evidence="4" type="ORF">SAMN05421811_12170</name>
</gene>
<feature type="region of interest" description="Disordered" evidence="2">
    <location>
        <begin position="381"/>
        <end position="402"/>
    </location>
</feature>
<dbReference type="PANTHER" id="PTHR43156">
    <property type="entry name" value="STAGE II SPORULATION PROTEIN E-RELATED"/>
    <property type="match status" value="1"/>
</dbReference>
<dbReference type="InterPro" id="IPR052016">
    <property type="entry name" value="Bact_Sigma-Reg"/>
</dbReference>
<dbReference type="InterPro" id="IPR036457">
    <property type="entry name" value="PPM-type-like_dom_sf"/>
</dbReference>
<reference evidence="4 5" key="1">
    <citation type="submission" date="2016-10" db="EMBL/GenBank/DDBJ databases">
        <authorList>
            <person name="de Groot N.N."/>
        </authorList>
    </citation>
    <scope>NUCLEOTIDE SEQUENCE [LARGE SCALE GENOMIC DNA]</scope>
    <source>
        <strain evidence="4 5">CGMCC 4.5598</strain>
    </source>
</reference>
<dbReference type="Pfam" id="PF07228">
    <property type="entry name" value="SpoIIE"/>
    <property type="match status" value="1"/>
</dbReference>
<dbReference type="AlphaFoldDB" id="A0A1I0LQH9"/>
<dbReference type="STRING" id="568860.SAMN05421811_12170"/>
<dbReference type="InterPro" id="IPR001932">
    <property type="entry name" value="PPM-type_phosphatase-like_dom"/>
</dbReference>
<dbReference type="EMBL" id="FOHX01000021">
    <property type="protein sequence ID" value="SEU43221.1"/>
    <property type="molecule type" value="Genomic_DNA"/>
</dbReference>
<evidence type="ECO:0000256" key="1">
    <source>
        <dbReference type="ARBA" id="ARBA00022801"/>
    </source>
</evidence>
<evidence type="ECO:0000313" key="4">
    <source>
        <dbReference type="EMBL" id="SEU43221.1"/>
    </source>
</evidence>
<protein>
    <submittedName>
        <fullName evidence="4">Stage II sporulation protein E (SpoIIE)</fullName>
    </submittedName>
</protein>
<evidence type="ECO:0000256" key="2">
    <source>
        <dbReference type="SAM" id="MobiDB-lite"/>
    </source>
</evidence>
<keyword evidence="5" id="KW-1185">Reference proteome</keyword>
<accession>A0A1I0LQH9</accession>
<dbReference type="Gene3D" id="3.60.40.10">
    <property type="entry name" value="PPM-type phosphatase domain"/>
    <property type="match status" value="1"/>
</dbReference>
<name>A0A1I0LQH9_9ACTN</name>
<keyword evidence="1" id="KW-0378">Hydrolase</keyword>